<sequence length="67" mass="7489">MGLDITVLIVDRAWLTRVPSRERLPRLRSAWYADEAGLWGHDAPTGAEGWARPQGHGSLTSTRSWTC</sequence>
<feature type="compositionally biased region" description="Polar residues" evidence="1">
    <location>
        <begin position="57"/>
        <end position="67"/>
    </location>
</feature>
<protein>
    <submittedName>
        <fullName evidence="2">Uncharacterized protein</fullName>
    </submittedName>
</protein>
<dbReference type="RefSeq" id="WP_359577694.1">
    <property type="nucleotide sequence ID" value="NZ_CP109207.1"/>
</dbReference>
<reference evidence="2" key="1">
    <citation type="submission" date="2022-10" db="EMBL/GenBank/DDBJ databases">
        <title>The complete genomes of actinobacterial strains from the NBC collection.</title>
        <authorList>
            <person name="Joergensen T.S."/>
            <person name="Alvarez Arevalo M."/>
            <person name="Sterndorff E.B."/>
            <person name="Faurdal D."/>
            <person name="Vuksanovic O."/>
            <person name="Mourched A.-S."/>
            <person name="Charusanti P."/>
            <person name="Shaw S."/>
            <person name="Blin K."/>
            <person name="Weber T."/>
        </authorList>
    </citation>
    <scope>NUCLEOTIDE SEQUENCE [LARGE SCALE GENOMIC DNA]</scope>
    <source>
        <strain evidence="2">NBC 01686</strain>
    </source>
</reference>
<name>A0ABZ1Y8K1_9ACTN</name>
<evidence type="ECO:0000313" key="2">
    <source>
        <dbReference type="EMBL" id="WUU55774.1"/>
    </source>
</evidence>
<dbReference type="EMBL" id="CP109207">
    <property type="protein sequence ID" value="WUU55774.1"/>
    <property type="molecule type" value="Genomic_DNA"/>
</dbReference>
<evidence type="ECO:0000256" key="1">
    <source>
        <dbReference type="SAM" id="MobiDB-lite"/>
    </source>
</evidence>
<gene>
    <name evidence="2" type="ORF">OIE82_22665</name>
</gene>
<accession>A0ABZ1Y8K1</accession>
<organism evidence="2">
    <name type="scientific">Streptomyces althioticus</name>
    <dbReference type="NCBI Taxonomy" id="83380"/>
    <lineage>
        <taxon>Bacteria</taxon>
        <taxon>Bacillati</taxon>
        <taxon>Actinomycetota</taxon>
        <taxon>Actinomycetes</taxon>
        <taxon>Kitasatosporales</taxon>
        <taxon>Streptomycetaceae</taxon>
        <taxon>Streptomyces</taxon>
        <taxon>Streptomyces althioticus group</taxon>
    </lineage>
</organism>
<proteinExistence type="predicted"/>
<feature type="region of interest" description="Disordered" evidence="1">
    <location>
        <begin position="45"/>
        <end position="67"/>
    </location>
</feature>